<feature type="domain" description="Mre11 DNA-binding" evidence="18">
    <location>
        <begin position="324"/>
        <end position="489"/>
    </location>
</feature>
<evidence type="ECO:0000256" key="10">
    <source>
        <dbReference type="ARBA" id="ARBA00022801"/>
    </source>
</evidence>
<comment type="similarity">
    <text evidence="4 17">Belongs to the MRE11/RAD32 family.</text>
</comment>
<comment type="caution">
    <text evidence="19">The sequence shown here is derived from an EMBL/GenBank/DDBJ whole genome shotgun (WGS) entry which is preliminary data.</text>
</comment>
<evidence type="ECO:0000256" key="15">
    <source>
        <dbReference type="ARBA" id="ARBA00023254"/>
    </source>
</evidence>
<dbReference type="GO" id="GO:0004527">
    <property type="term" value="F:exonuclease activity"/>
    <property type="evidence" value="ECO:0007669"/>
    <property type="project" value="UniProtKB-KW"/>
</dbReference>
<comment type="cofactor">
    <cofactor evidence="1">
        <name>Mn(2+)</name>
        <dbReference type="ChEBI" id="CHEBI:29035"/>
    </cofactor>
</comment>
<dbReference type="GO" id="GO:0004519">
    <property type="term" value="F:endonuclease activity"/>
    <property type="evidence" value="ECO:0007669"/>
    <property type="project" value="UniProtKB-KW"/>
</dbReference>
<gene>
    <name evidence="19" type="ORF">AB6A40_002498</name>
</gene>
<dbReference type="InterPro" id="IPR029052">
    <property type="entry name" value="Metallo-depent_PP-like"/>
</dbReference>
<dbReference type="EMBL" id="JBGFUD010001127">
    <property type="protein sequence ID" value="MFH4975789.1"/>
    <property type="molecule type" value="Genomic_DNA"/>
</dbReference>
<dbReference type="GO" id="GO:0006281">
    <property type="term" value="P:DNA repair"/>
    <property type="evidence" value="ECO:0007669"/>
    <property type="project" value="UniProtKB-KW"/>
</dbReference>
<evidence type="ECO:0000256" key="2">
    <source>
        <dbReference type="ARBA" id="ARBA00004123"/>
    </source>
</evidence>
<dbReference type="FunFam" id="3.60.21.10:FF:000011">
    <property type="entry name" value="Double-strand break repair protein"/>
    <property type="match status" value="1"/>
</dbReference>
<dbReference type="InterPro" id="IPR007281">
    <property type="entry name" value="Mre11_DNA-bd"/>
</dbReference>
<keyword evidence="10 17" id="KW-0378">Hydrolase</keyword>
<evidence type="ECO:0000313" key="20">
    <source>
        <dbReference type="Proteomes" id="UP001608902"/>
    </source>
</evidence>
<evidence type="ECO:0000259" key="18">
    <source>
        <dbReference type="SMART" id="SM01347"/>
    </source>
</evidence>
<keyword evidence="5" id="KW-0158">Chromosome</keyword>
<dbReference type="GO" id="GO:0051321">
    <property type="term" value="P:meiotic cell cycle"/>
    <property type="evidence" value="ECO:0007669"/>
    <property type="project" value="UniProtKB-KW"/>
</dbReference>
<keyword evidence="7" id="KW-0479">Metal-binding</keyword>
<dbReference type="GO" id="GO:0005694">
    <property type="term" value="C:chromosome"/>
    <property type="evidence" value="ECO:0007669"/>
    <property type="project" value="UniProtKB-SubCell"/>
</dbReference>
<evidence type="ECO:0000256" key="13">
    <source>
        <dbReference type="ARBA" id="ARBA00023211"/>
    </source>
</evidence>
<evidence type="ECO:0000256" key="17">
    <source>
        <dbReference type="RuleBase" id="RU003447"/>
    </source>
</evidence>
<dbReference type="GO" id="GO:0046872">
    <property type="term" value="F:metal ion binding"/>
    <property type="evidence" value="ECO:0007669"/>
    <property type="project" value="UniProtKB-KW"/>
</dbReference>
<evidence type="ECO:0000256" key="7">
    <source>
        <dbReference type="ARBA" id="ARBA00022723"/>
    </source>
</evidence>
<keyword evidence="12 17" id="KW-0234">DNA repair</keyword>
<keyword evidence="11 17" id="KW-0269">Exonuclease</keyword>
<organism evidence="19 20">
    <name type="scientific">Gnathostoma spinigerum</name>
    <dbReference type="NCBI Taxonomy" id="75299"/>
    <lineage>
        <taxon>Eukaryota</taxon>
        <taxon>Metazoa</taxon>
        <taxon>Ecdysozoa</taxon>
        <taxon>Nematoda</taxon>
        <taxon>Chromadorea</taxon>
        <taxon>Rhabditida</taxon>
        <taxon>Spirurina</taxon>
        <taxon>Gnathostomatomorpha</taxon>
        <taxon>Gnathostomatoidea</taxon>
        <taxon>Gnathostomatidae</taxon>
        <taxon>Gnathostoma</taxon>
    </lineage>
</organism>
<evidence type="ECO:0000256" key="8">
    <source>
        <dbReference type="ARBA" id="ARBA00022759"/>
    </source>
</evidence>
<dbReference type="InterPro" id="IPR038487">
    <property type="entry name" value="Mre11_capping_dom"/>
</dbReference>
<evidence type="ECO:0000256" key="4">
    <source>
        <dbReference type="ARBA" id="ARBA00009028"/>
    </source>
</evidence>
<dbReference type="CDD" id="cd00840">
    <property type="entry name" value="MPP_Mre11_N"/>
    <property type="match status" value="1"/>
</dbReference>
<dbReference type="NCBIfam" id="TIGR00583">
    <property type="entry name" value="mre11"/>
    <property type="match status" value="1"/>
</dbReference>
<evidence type="ECO:0000256" key="1">
    <source>
        <dbReference type="ARBA" id="ARBA00001936"/>
    </source>
</evidence>
<dbReference type="InterPro" id="IPR041796">
    <property type="entry name" value="Mre11_N"/>
</dbReference>
<evidence type="ECO:0000313" key="19">
    <source>
        <dbReference type="EMBL" id="MFH4975789.1"/>
    </source>
</evidence>
<dbReference type="GO" id="GO:0005634">
    <property type="term" value="C:nucleus"/>
    <property type="evidence" value="ECO:0007669"/>
    <property type="project" value="UniProtKB-SubCell"/>
</dbReference>
<keyword evidence="6 17" id="KW-0540">Nuclease</keyword>
<evidence type="ECO:0000256" key="3">
    <source>
        <dbReference type="ARBA" id="ARBA00004286"/>
    </source>
</evidence>
<dbReference type="Gene3D" id="3.30.110.110">
    <property type="entry name" value="Mre11, capping domain"/>
    <property type="match status" value="1"/>
</dbReference>
<dbReference type="Proteomes" id="UP001608902">
    <property type="component" value="Unassembled WGS sequence"/>
</dbReference>
<name>A0ABD6ECB8_9BILA</name>
<comment type="subcellular location">
    <subcellularLocation>
        <location evidence="3">Chromosome</location>
    </subcellularLocation>
    <subcellularLocation>
        <location evidence="2">Nucleus</location>
    </subcellularLocation>
</comment>
<keyword evidence="20" id="KW-1185">Reference proteome</keyword>
<evidence type="ECO:0000256" key="5">
    <source>
        <dbReference type="ARBA" id="ARBA00022454"/>
    </source>
</evidence>
<dbReference type="InterPro" id="IPR004843">
    <property type="entry name" value="Calcineurin-like_PHP"/>
</dbReference>
<keyword evidence="14 17" id="KW-0539">Nucleus</keyword>
<dbReference type="PIRSF" id="PIRSF000882">
    <property type="entry name" value="DSB_repair_MRE11"/>
    <property type="match status" value="1"/>
</dbReference>
<keyword evidence="8 17" id="KW-0255">Endonuclease</keyword>
<evidence type="ECO:0000256" key="6">
    <source>
        <dbReference type="ARBA" id="ARBA00022722"/>
    </source>
</evidence>
<reference evidence="19 20" key="1">
    <citation type="submission" date="2024-08" db="EMBL/GenBank/DDBJ databases">
        <title>Gnathostoma spinigerum genome.</title>
        <authorList>
            <person name="Gonzalez-Bertolin B."/>
            <person name="Monzon S."/>
            <person name="Zaballos A."/>
            <person name="Jimenez P."/>
            <person name="Dekumyoy P."/>
            <person name="Varona S."/>
            <person name="Cuesta I."/>
            <person name="Sumanam S."/>
            <person name="Adisakwattana P."/>
            <person name="Gasser R.B."/>
            <person name="Hernandez-Gonzalez A."/>
            <person name="Young N.D."/>
            <person name="Perteguer M.J."/>
        </authorList>
    </citation>
    <scope>NUCLEOTIDE SEQUENCE [LARGE SCALE GENOMIC DNA]</scope>
    <source>
        <strain evidence="19">AL3</strain>
        <tissue evidence="19">Liver</tissue>
    </source>
</reference>
<evidence type="ECO:0000256" key="16">
    <source>
        <dbReference type="PIRSR" id="PIRSR000882-1"/>
    </source>
</evidence>
<keyword evidence="9 17" id="KW-0227">DNA damage</keyword>
<dbReference type="AlphaFoldDB" id="A0ABD6ECB8"/>
<sequence>MGVKVTFCKRNMAGSQEALSAPQEMENTSANDMIKILVATDMHVGYGEKILNRDMDSVNTLEEVLRIGVDRNVDFVLFGGDLYHENYPSREMQYRVIRLLRHYCYSDRPVSVRFFSDPAVNFNHSAFNNVNYEDSNINVGMPIFTIHGNHDDTGGKGLTALDLLHEAGLINLFGKFEAIEHFEITPILLRKGQTNLAIYGIGSQRDDRLCRAFREEKISFLRPREDTESWFNILVLHQNRPKRSHDRSTGGHVPENLIPSFFDLVIWGHEHECKIEPQYFESGMEVAGDGFYIIQPGSTIATSLSPEEAVPKHCTVITVCGRKFLSTPIRLRTPRQVLFADLSITCDPPSTATKTLRPDKMPDEKVIKEKLKEMLENAKLERDELQPALPLVRIRVNYPEVWSGIQKLNVRRFGMNYSDEVANPADMISVRIVRERNERKKQLKGLPPVGDIGRATTVDDIISRQLEDTSACCLTVLTPTVLNEVIRQQVEVKEGPKKRTNTDLSSLRAQKEKLMDKLCTVPYKTQLVDPQTGCVKIENLEHQVTEDIVKIRETRLRAVESAAK</sequence>
<evidence type="ECO:0000256" key="14">
    <source>
        <dbReference type="ARBA" id="ARBA00023242"/>
    </source>
</evidence>
<evidence type="ECO:0000256" key="11">
    <source>
        <dbReference type="ARBA" id="ARBA00022839"/>
    </source>
</evidence>
<proteinExistence type="inferred from homology"/>
<keyword evidence="13 17" id="KW-0464">Manganese</keyword>
<dbReference type="Pfam" id="PF04152">
    <property type="entry name" value="Mre11_DNA_bind"/>
    <property type="match status" value="1"/>
</dbReference>
<evidence type="ECO:0000256" key="9">
    <source>
        <dbReference type="ARBA" id="ARBA00022763"/>
    </source>
</evidence>
<protein>
    <recommendedName>
        <fullName evidence="18">Mre11 DNA-binding domain-containing protein</fullName>
    </recommendedName>
</protein>
<feature type="active site" description="Proton donor" evidence="16">
    <location>
        <position position="150"/>
    </location>
</feature>
<accession>A0ABD6ECB8</accession>
<dbReference type="Gene3D" id="3.60.21.10">
    <property type="match status" value="1"/>
</dbReference>
<dbReference type="SUPFAM" id="SSF56300">
    <property type="entry name" value="Metallo-dependent phosphatases"/>
    <property type="match status" value="1"/>
</dbReference>
<dbReference type="PANTHER" id="PTHR10139:SF1">
    <property type="entry name" value="DOUBLE-STRAND BREAK REPAIR PROTEIN MRE11"/>
    <property type="match status" value="1"/>
</dbReference>
<evidence type="ECO:0000256" key="12">
    <source>
        <dbReference type="ARBA" id="ARBA00023204"/>
    </source>
</evidence>
<keyword evidence="15 17" id="KW-0469">Meiosis</keyword>
<dbReference type="SMART" id="SM01347">
    <property type="entry name" value="Mre11_DNA_bind"/>
    <property type="match status" value="1"/>
</dbReference>
<dbReference type="InterPro" id="IPR003701">
    <property type="entry name" value="Mre11"/>
</dbReference>
<dbReference type="PANTHER" id="PTHR10139">
    <property type="entry name" value="DOUBLE-STRAND BREAK REPAIR PROTEIN MRE11"/>
    <property type="match status" value="1"/>
</dbReference>
<dbReference type="Pfam" id="PF00149">
    <property type="entry name" value="Metallophos"/>
    <property type="match status" value="1"/>
</dbReference>